<evidence type="ECO:0000256" key="2">
    <source>
        <dbReference type="ARBA" id="ARBA00023125"/>
    </source>
</evidence>
<dbReference type="Gene3D" id="1.10.260.40">
    <property type="entry name" value="lambda repressor-like DNA-binding domains"/>
    <property type="match status" value="1"/>
</dbReference>
<dbReference type="PROSITE" id="PS50943">
    <property type="entry name" value="HTH_CROC1"/>
    <property type="match status" value="1"/>
</dbReference>
<dbReference type="GO" id="GO:0003677">
    <property type="term" value="F:DNA binding"/>
    <property type="evidence" value="ECO:0007669"/>
    <property type="project" value="UniProtKB-KW"/>
</dbReference>
<dbReference type="OMA" id="VEFINWI"/>
<dbReference type="AlphaFoldDB" id="A0A378WAD3"/>
<reference evidence="5 6" key="1">
    <citation type="submission" date="2018-06" db="EMBL/GenBank/DDBJ databases">
        <authorList>
            <consortium name="Pathogen Informatics"/>
            <person name="Doyle S."/>
        </authorList>
    </citation>
    <scope>NUCLEOTIDE SEQUENCE [LARGE SCALE GENOMIC DNA]</scope>
    <source>
        <strain evidence="5 6">NCTC8554</strain>
    </source>
</reference>
<keyword evidence="3" id="KW-0804">Transcription</keyword>
<name>A0A378WAD3_NEIME</name>
<accession>A0A378WAD3</accession>
<dbReference type="EMBL" id="UGRP01000002">
    <property type="protein sequence ID" value="SUA30101.1"/>
    <property type="molecule type" value="Genomic_DNA"/>
</dbReference>
<dbReference type="CDD" id="cd00093">
    <property type="entry name" value="HTH_XRE"/>
    <property type="match status" value="1"/>
</dbReference>
<dbReference type="InterPro" id="IPR052359">
    <property type="entry name" value="HTH-type_reg/antitoxin"/>
</dbReference>
<dbReference type="PANTHER" id="PTHR36511">
    <property type="entry name" value="MERR FAMILY BACTERIAL REGULATORY PROTEIN"/>
    <property type="match status" value="1"/>
</dbReference>
<feature type="domain" description="HTH cro/C1-type" evidence="4">
    <location>
        <begin position="158"/>
        <end position="201"/>
    </location>
</feature>
<keyword evidence="1" id="KW-0805">Transcription regulation</keyword>
<keyword evidence="2" id="KW-0238">DNA-binding</keyword>
<dbReference type="InterPro" id="IPR010982">
    <property type="entry name" value="Lambda_DNA-bd_dom_sf"/>
</dbReference>
<evidence type="ECO:0000313" key="6">
    <source>
        <dbReference type="Proteomes" id="UP000254176"/>
    </source>
</evidence>
<organism evidence="5 6">
    <name type="scientific">Neisseria meningitidis</name>
    <dbReference type="NCBI Taxonomy" id="487"/>
    <lineage>
        <taxon>Bacteria</taxon>
        <taxon>Pseudomonadati</taxon>
        <taxon>Pseudomonadota</taxon>
        <taxon>Betaproteobacteria</taxon>
        <taxon>Neisseriales</taxon>
        <taxon>Neisseriaceae</taxon>
        <taxon>Neisseria</taxon>
    </lineage>
</organism>
<evidence type="ECO:0000259" key="4">
    <source>
        <dbReference type="PROSITE" id="PS50943"/>
    </source>
</evidence>
<dbReference type="SUPFAM" id="SSF47413">
    <property type="entry name" value="lambda repressor-like DNA-binding domains"/>
    <property type="match status" value="1"/>
</dbReference>
<dbReference type="Pfam" id="PF01381">
    <property type="entry name" value="HTH_3"/>
    <property type="match status" value="1"/>
</dbReference>
<protein>
    <submittedName>
        <fullName evidence="5">Putative prophage repressor protein</fullName>
    </submittedName>
</protein>
<evidence type="ECO:0000256" key="3">
    <source>
        <dbReference type="ARBA" id="ARBA00023163"/>
    </source>
</evidence>
<gene>
    <name evidence="5" type="ORF">NCTC8554_02149</name>
</gene>
<sequence>MKAVFVELPPFERFRADYFSSEEYRAFQNELIANPEKGDVIQGTGGLRKIRVADSKRGKGKRGGSRVIYYWAVSRAVFLLFTVYGKNVKDDLSPSEKRYFPPCFITSRKITMSERNLFEELKEGLEAAEQYLQGKITLRAIEAEIPENGAAAISPEEIRAIRESLNFSQAVFARKLRCSVRTYQGWEQGKTRPNPQAALLLRMVQKSPKTFKTIAAL</sequence>
<dbReference type="SMART" id="SM00530">
    <property type="entry name" value="HTH_XRE"/>
    <property type="match status" value="1"/>
</dbReference>
<proteinExistence type="predicted"/>
<evidence type="ECO:0000313" key="5">
    <source>
        <dbReference type="EMBL" id="SUA30101.1"/>
    </source>
</evidence>
<evidence type="ECO:0000256" key="1">
    <source>
        <dbReference type="ARBA" id="ARBA00023015"/>
    </source>
</evidence>
<dbReference type="Proteomes" id="UP000254176">
    <property type="component" value="Unassembled WGS sequence"/>
</dbReference>
<dbReference type="PANTHER" id="PTHR36511:SF3">
    <property type="entry name" value="ANTITOXIN HIGA-2"/>
    <property type="match status" value="1"/>
</dbReference>
<dbReference type="InterPro" id="IPR001387">
    <property type="entry name" value="Cro/C1-type_HTH"/>
</dbReference>
<dbReference type="RefSeq" id="WP_002256792.1">
    <property type="nucleotide sequence ID" value="NZ_CP020401.2"/>
</dbReference>